<dbReference type="AlphaFoldDB" id="A0AAX6MBT4"/>
<dbReference type="SUPFAM" id="SSF50129">
    <property type="entry name" value="GroES-like"/>
    <property type="match status" value="1"/>
</dbReference>
<comment type="caution">
    <text evidence="2">The sequence shown here is derived from an EMBL/GenBank/DDBJ whole genome shotgun (WGS) entry which is preliminary data.</text>
</comment>
<dbReference type="Proteomes" id="UP001369815">
    <property type="component" value="Unassembled WGS sequence"/>
</dbReference>
<dbReference type="InterPro" id="IPR013154">
    <property type="entry name" value="ADH-like_N"/>
</dbReference>
<dbReference type="Pfam" id="PF08240">
    <property type="entry name" value="ADH_N"/>
    <property type="match status" value="1"/>
</dbReference>
<dbReference type="PANTHER" id="PTHR11695:SF294">
    <property type="entry name" value="RETICULON-4-INTERACTING PROTEIN 1, MITOCHONDRIAL"/>
    <property type="match status" value="1"/>
</dbReference>
<dbReference type="InterPro" id="IPR036291">
    <property type="entry name" value="NAD(P)-bd_dom_sf"/>
</dbReference>
<dbReference type="InterPro" id="IPR050700">
    <property type="entry name" value="YIM1/Zinc_Alcohol_DH_Fams"/>
</dbReference>
<organism evidence="2 3">
    <name type="scientific">Daldinia eschscholtzii</name>
    <dbReference type="NCBI Taxonomy" id="292717"/>
    <lineage>
        <taxon>Eukaryota</taxon>
        <taxon>Fungi</taxon>
        <taxon>Dikarya</taxon>
        <taxon>Ascomycota</taxon>
        <taxon>Pezizomycotina</taxon>
        <taxon>Sordariomycetes</taxon>
        <taxon>Xylariomycetidae</taxon>
        <taxon>Xylariales</taxon>
        <taxon>Hypoxylaceae</taxon>
        <taxon>Daldinia</taxon>
    </lineage>
</organism>
<gene>
    <name evidence="2" type="ORF">Daesc_008441</name>
</gene>
<dbReference type="SUPFAM" id="SSF51735">
    <property type="entry name" value="NAD(P)-binding Rossmann-fold domains"/>
    <property type="match status" value="1"/>
</dbReference>
<evidence type="ECO:0000313" key="3">
    <source>
        <dbReference type="Proteomes" id="UP001369815"/>
    </source>
</evidence>
<dbReference type="PANTHER" id="PTHR11695">
    <property type="entry name" value="ALCOHOL DEHYDROGENASE RELATED"/>
    <property type="match status" value="1"/>
</dbReference>
<keyword evidence="3" id="KW-1185">Reference proteome</keyword>
<dbReference type="InterPro" id="IPR011032">
    <property type="entry name" value="GroES-like_sf"/>
</dbReference>
<accession>A0AAX6MBT4</accession>
<evidence type="ECO:0000259" key="1">
    <source>
        <dbReference type="Pfam" id="PF08240"/>
    </source>
</evidence>
<reference evidence="2 3" key="1">
    <citation type="journal article" date="2024" name="Front Chem Biol">
        <title>Unveiling the potential of Daldinia eschscholtzii MFLUCC 19-0629 through bioactivity and bioinformatics studies for enhanced sustainable agriculture production.</title>
        <authorList>
            <person name="Brooks S."/>
            <person name="Weaver J.A."/>
            <person name="Klomchit A."/>
            <person name="Alharthi S.A."/>
            <person name="Onlamun T."/>
            <person name="Nurani R."/>
            <person name="Vong T.K."/>
            <person name="Alberti F."/>
            <person name="Greco C."/>
        </authorList>
    </citation>
    <scope>NUCLEOTIDE SEQUENCE [LARGE SCALE GENOMIC DNA]</scope>
    <source>
        <strain evidence="2">MFLUCC 19-0629</strain>
    </source>
</reference>
<protein>
    <recommendedName>
        <fullName evidence="1">Alcohol dehydrogenase-like N-terminal domain-containing protein</fullName>
    </recommendedName>
</protein>
<name>A0AAX6MBT4_9PEZI</name>
<dbReference type="Gene3D" id="3.40.50.720">
    <property type="entry name" value="NAD(P)-binding Rossmann-like Domain"/>
    <property type="match status" value="1"/>
</dbReference>
<feature type="domain" description="Alcohol dehydrogenase-like N-terminal" evidence="1">
    <location>
        <begin position="37"/>
        <end position="129"/>
    </location>
</feature>
<dbReference type="Gene3D" id="3.90.180.10">
    <property type="entry name" value="Medium-chain alcohol dehydrogenases, catalytic domain"/>
    <property type="match status" value="1"/>
</dbReference>
<evidence type="ECO:0000313" key="2">
    <source>
        <dbReference type="EMBL" id="KAK6950115.1"/>
    </source>
</evidence>
<sequence length="209" mass="21859">MVDIPKTMKAWVVTRAGKPQDVLELKNNWPTPPPPRTGEIMVRVSYAALNPGEVKIMGMALPFKVNTVAGMDFVGEVVQVGPSTPKSPSDVLVGMIVGGTIPLMSMWRGAGALSEYLVVPVDSVVEKPKGLKESVAAGLLGIAGQTNAVIIRAANLREGNKVLVNGASGGVGSISVQLLRGMGMHVTAVCSAKNEAFVRRQGAEEVCSL</sequence>
<dbReference type="GO" id="GO:0005739">
    <property type="term" value="C:mitochondrion"/>
    <property type="evidence" value="ECO:0007669"/>
    <property type="project" value="TreeGrafter"/>
</dbReference>
<dbReference type="EMBL" id="JBANMG010000008">
    <property type="protein sequence ID" value="KAK6950115.1"/>
    <property type="molecule type" value="Genomic_DNA"/>
</dbReference>
<proteinExistence type="predicted"/>
<dbReference type="CDD" id="cd08267">
    <property type="entry name" value="MDR1"/>
    <property type="match status" value="1"/>
</dbReference>